<dbReference type="PANTHER" id="PTHR45287:SF4">
    <property type="entry name" value="OS03G0691500 PROTEIN"/>
    <property type="match status" value="1"/>
</dbReference>
<keyword evidence="3" id="KW-1185">Reference proteome</keyword>
<dbReference type="AlphaFoldDB" id="A0AAD4P1I3"/>
<reference evidence="2 3" key="1">
    <citation type="journal article" date="2021" name="Nat. Commun.">
        <title>Incipient diploidization of the medicinal plant Perilla within 10,000 years.</title>
        <authorList>
            <person name="Zhang Y."/>
            <person name="Shen Q."/>
            <person name="Leng L."/>
            <person name="Zhang D."/>
            <person name="Chen S."/>
            <person name="Shi Y."/>
            <person name="Ning Z."/>
            <person name="Chen S."/>
        </authorList>
    </citation>
    <scope>NUCLEOTIDE SEQUENCE [LARGE SCALE GENOMIC DNA]</scope>
    <source>
        <strain evidence="3">cv. PC099</strain>
    </source>
</reference>
<accession>A0AAD4P1I3</accession>
<keyword evidence="1" id="KW-0175">Coiled coil</keyword>
<feature type="coiled-coil region" evidence="1">
    <location>
        <begin position="314"/>
        <end position="378"/>
    </location>
</feature>
<protein>
    <submittedName>
        <fullName evidence="2">Uncharacterized protein</fullName>
    </submittedName>
</protein>
<dbReference type="PANTHER" id="PTHR45287">
    <property type="entry name" value="OS03G0691500 PROTEIN"/>
    <property type="match status" value="1"/>
</dbReference>
<comment type="caution">
    <text evidence="2">The sequence shown here is derived from an EMBL/GenBank/DDBJ whole genome shotgun (WGS) entry which is preliminary data.</text>
</comment>
<feature type="coiled-coil region" evidence="1">
    <location>
        <begin position="1"/>
        <end position="56"/>
    </location>
</feature>
<sequence length="882" mass="102293">MDAVYGELDEAKAEIGKLREQYRAKVELAESLKRAHNEQVSKNKEASLKLEKLAEELIERDGEISTARQMYDEQKSNLAEKESIIRHITSAHEKLRLDCNEKIQKFEEETKALASALDDANAKNFDQEQQICALKQEVEGFKRLVNFPQKKCSESESKTTAASKELGVREDAFFKLEEEKKKLEDGLKWKKEQFVHLEEAHGKLRKEFKTKEKEWEKEKAELLHGMSCLEMKLESQTRISEDLQRRLEMCNNALAHAESKRKVLEVELLESRKSLDNVCAEYDEAKLNFENFSTERDQQIATLRSSLGTKEILYREMEYQFRKLEQEKQELSISLKEFQEAQIRGSSFSSASKLQNKLKSLEQAHKGCSTNLKAKESEWHSQMEKLSEELNCTRFELDSKDSSLNELNRELEACDSLIMKLELLNQETSLMLLVLKSEFSEARLRLADDHSCTDMHELMEQLEQKKAALTIVQEDLEEERQKVVVLSKKVQTLEELQFPLQKEVYRLKEMLKESTSSKLQSEEQMLLLQDDLKKVREALDRADEELYEKFCEANEIEFELRIWKSVAEQLEANLKQNHHMRREVEASLLAQTEVELNLKQEKESLSHQLEEKERKIDDLQQQLGEVNESMMKATEAESSFQNAEGALLAQVTLHQLVEEKDQRICDLQQLVASLEHEFESSTDSFSSRLSQMQEETSVLRESWEKIKADEVLKEVEIQEKITMIVELENDLHDLTQRVDQQDKNLISSAKKIQEIEDELQRKEVEVHRLECELEAKISTSEKTIKNLTENSTILSSENQNLINAVGSLSEKMEKLSVEDLQLMERLGNIVKSLEISRAQAALNGDEERENMNMNILSSPTTTMMKKVEAIHDERSPLRAINC</sequence>
<proteinExistence type="predicted"/>
<feature type="coiled-coil region" evidence="1">
    <location>
        <begin position="455"/>
        <end position="496"/>
    </location>
</feature>
<evidence type="ECO:0000313" key="3">
    <source>
        <dbReference type="Proteomes" id="UP001190926"/>
    </source>
</evidence>
<organism evidence="2 3">
    <name type="scientific">Perilla frutescens var. hirtella</name>
    <name type="common">Perilla citriodora</name>
    <name type="synonym">Perilla setoyensis</name>
    <dbReference type="NCBI Taxonomy" id="608512"/>
    <lineage>
        <taxon>Eukaryota</taxon>
        <taxon>Viridiplantae</taxon>
        <taxon>Streptophyta</taxon>
        <taxon>Embryophyta</taxon>
        <taxon>Tracheophyta</taxon>
        <taxon>Spermatophyta</taxon>
        <taxon>Magnoliopsida</taxon>
        <taxon>eudicotyledons</taxon>
        <taxon>Gunneridae</taxon>
        <taxon>Pentapetalae</taxon>
        <taxon>asterids</taxon>
        <taxon>lamiids</taxon>
        <taxon>Lamiales</taxon>
        <taxon>Lamiaceae</taxon>
        <taxon>Nepetoideae</taxon>
        <taxon>Elsholtzieae</taxon>
        <taxon>Perilla</taxon>
    </lineage>
</organism>
<evidence type="ECO:0000313" key="2">
    <source>
        <dbReference type="EMBL" id="KAH6823448.1"/>
    </source>
</evidence>
<dbReference type="InterPro" id="IPR040262">
    <property type="entry name" value="At4g38062-like"/>
</dbReference>
<feature type="coiled-coil region" evidence="1">
    <location>
        <begin position="717"/>
        <end position="818"/>
    </location>
</feature>
<feature type="coiled-coil region" evidence="1">
    <location>
        <begin position="525"/>
        <end position="636"/>
    </location>
</feature>
<evidence type="ECO:0000256" key="1">
    <source>
        <dbReference type="SAM" id="Coils"/>
    </source>
</evidence>
<feature type="coiled-coil region" evidence="1">
    <location>
        <begin position="226"/>
        <end position="267"/>
    </location>
</feature>
<dbReference type="EMBL" id="SDAM02000907">
    <property type="protein sequence ID" value="KAH6823448.1"/>
    <property type="molecule type" value="Genomic_DNA"/>
</dbReference>
<name>A0AAD4P1I3_PERFH</name>
<gene>
    <name evidence="2" type="ORF">C2S53_014656</name>
</gene>
<dbReference type="Proteomes" id="UP001190926">
    <property type="component" value="Unassembled WGS sequence"/>
</dbReference>